<evidence type="ECO:0000313" key="1">
    <source>
        <dbReference type="EMBL" id="PRX54552.1"/>
    </source>
</evidence>
<dbReference type="InterPro" id="IPR036249">
    <property type="entry name" value="Thioredoxin-like_sf"/>
</dbReference>
<dbReference type="OrthoDB" id="1146847at2"/>
<evidence type="ECO:0008006" key="3">
    <source>
        <dbReference type="Google" id="ProtNLM"/>
    </source>
</evidence>
<proteinExistence type="predicted"/>
<name>A0A2T0MAY0_9FLAO</name>
<reference evidence="1 2" key="1">
    <citation type="submission" date="2018-03" db="EMBL/GenBank/DDBJ databases">
        <title>Genomic Encyclopedia of Archaeal and Bacterial Type Strains, Phase II (KMG-II): from individual species to whole genera.</title>
        <authorList>
            <person name="Goeker M."/>
        </authorList>
    </citation>
    <scope>NUCLEOTIDE SEQUENCE [LARGE SCALE GENOMIC DNA]</scope>
    <source>
        <strain evidence="1 2">DSM 25027</strain>
    </source>
</reference>
<dbReference type="Gene3D" id="3.40.30.10">
    <property type="entry name" value="Glutaredoxin"/>
    <property type="match status" value="1"/>
</dbReference>
<dbReference type="Proteomes" id="UP000237640">
    <property type="component" value="Unassembled WGS sequence"/>
</dbReference>
<protein>
    <recommendedName>
        <fullName evidence="3">Transaldolase</fullName>
    </recommendedName>
</protein>
<accession>A0A2T0MAY0</accession>
<dbReference type="AlphaFoldDB" id="A0A2T0MAY0"/>
<organism evidence="1 2">
    <name type="scientific">Flagellimonas meridianipacifica</name>
    <dbReference type="NCBI Taxonomy" id="1080225"/>
    <lineage>
        <taxon>Bacteria</taxon>
        <taxon>Pseudomonadati</taxon>
        <taxon>Bacteroidota</taxon>
        <taxon>Flavobacteriia</taxon>
        <taxon>Flavobacteriales</taxon>
        <taxon>Flavobacteriaceae</taxon>
        <taxon>Flagellimonas</taxon>
    </lineage>
</organism>
<evidence type="ECO:0000313" key="2">
    <source>
        <dbReference type="Proteomes" id="UP000237640"/>
    </source>
</evidence>
<dbReference type="EMBL" id="PVYX01000002">
    <property type="protein sequence ID" value="PRX54552.1"/>
    <property type="molecule type" value="Genomic_DNA"/>
</dbReference>
<keyword evidence="2" id="KW-1185">Reference proteome</keyword>
<dbReference type="SUPFAM" id="SSF52833">
    <property type="entry name" value="Thioredoxin-like"/>
    <property type="match status" value="1"/>
</dbReference>
<dbReference type="RefSeq" id="WP_106145813.1">
    <property type="nucleotide sequence ID" value="NZ_PVYX01000002.1"/>
</dbReference>
<gene>
    <name evidence="1" type="ORF">CLV81_2954</name>
</gene>
<comment type="caution">
    <text evidence="1">The sequence shown here is derived from an EMBL/GenBank/DDBJ whole genome shotgun (WGS) entry which is preliminary data.</text>
</comment>
<dbReference type="PROSITE" id="PS51257">
    <property type="entry name" value="PROKAR_LIPOPROTEIN"/>
    <property type="match status" value="1"/>
</dbReference>
<sequence length="460" mass="53833">MTRLLLGLSFLSIIACSDKAKECPSVILSGEIVNPTSDFVVLYKDDAVIDSAKLNNNDHFSFKLQGIEEGLYHFDHSPELQYVYLQEGDSLLIRLNTIEFDESLVFSGEGAEINNFLIEMFLAHEDEEMMIYNFYKLPPAEFSQKIDSLRSKKIQHLEELVKENDLTEKVFSMAKASIDYNSYLYKEKYPFYHKKKTGEETIHDLDNSFYGYRKTLNLNDHNLTYFRPYFDFMKHHLGNLAYMSCMKDCSANGEVVISHLHFNKHILKLVDSLVQVPEIRNNLFRNVAMDYLLKEHNTNEESRIFIDKFKRLSTNEEHKKEIAYLYEGIQSLQPNNSLPDLQVWNANNQQVHLKEISKQKKTVFYFWTSTQKKHLKNILSHVAYLEKKHPDHNFVGISIRTSQPQWLKTLEEFNLDKSRQFRGEDFEKVQTTMIVDGLNKCVIAEDTLIVDAFANLYKSF</sequence>